<protein>
    <submittedName>
        <fullName evidence="2">(Mediterranean fruit fly) hypothetical protein</fullName>
    </submittedName>
</protein>
<keyword evidence="3" id="KW-1185">Reference proteome</keyword>
<evidence type="ECO:0000256" key="1">
    <source>
        <dbReference type="SAM" id="MobiDB-lite"/>
    </source>
</evidence>
<dbReference type="Proteomes" id="UP000606786">
    <property type="component" value="Unassembled WGS sequence"/>
</dbReference>
<comment type="caution">
    <text evidence="2">The sequence shown here is derived from an EMBL/GenBank/DDBJ whole genome shotgun (WGS) entry which is preliminary data.</text>
</comment>
<dbReference type="EMBL" id="CAJHJT010000001">
    <property type="protein sequence ID" value="CAD6995019.1"/>
    <property type="molecule type" value="Genomic_DNA"/>
</dbReference>
<accession>A0A811U848</accession>
<proteinExistence type="predicted"/>
<feature type="region of interest" description="Disordered" evidence="1">
    <location>
        <begin position="56"/>
        <end position="78"/>
    </location>
</feature>
<reference evidence="2" key="1">
    <citation type="submission" date="2020-11" db="EMBL/GenBank/DDBJ databases">
        <authorList>
            <person name="Whitehead M."/>
        </authorList>
    </citation>
    <scope>NUCLEOTIDE SEQUENCE</scope>
    <source>
        <strain evidence="2">EGII</strain>
    </source>
</reference>
<feature type="compositionally biased region" description="Low complexity" evidence="1">
    <location>
        <begin position="56"/>
        <end position="67"/>
    </location>
</feature>
<sequence length="120" mass="13998">MDDRRICENSAKRKRVAWLLVYNNYNKNIINNNNNNNKAQNTYIYNTKYAKYRIQQQQKQKQVSTKKTTTKTETETGPNYAHHCKQPVIWTLSCNTLTPSPERCTPYGRAVIAQLELVAT</sequence>
<evidence type="ECO:0000313" key="3">
    <source>
        <dbReference type="Proteomes" id="UP000606786"/>
    </source>
</evidence>
<evidence type="ECO:0000313" key="2">
    <source>
        <dbReference type="EMBL" id="CAD6995019.1"/>
    </source>
</evidence>
<dbReference type="AlphaFoldDB" id="A0A811U848"/>
<gene>
    <name evidence="2" type="ORF">CCAP1982_LOCUS3749</name>
</gene>
<name>A0A811U848_CERCA</name>
<organism evidence="2 3">
    <name type="scientific">Ceratitis capitata</name>
    <name type="common">Mediterranean fruit fly</name>
    <name type="synonym">Tephritis capitata</name>
    <dbReference type="NCBI Taxonomy" id="7213"/>
    <lineage>
        <taxon>Eukaryota</taxon>
        <taxon>Metazoa</taxon>
        <taxon>Ecdysozoa</taxon>
        <taxon>Arthropoda</taxon>
        <taxon>Hexapoda</taxon>
        <taxon>Insecta</taxon>
        <taxon>Pterygota</taxon>
        <taxon>Neoptera</taxon>
        <taxon>Endopterygota</taxon>
        <taxon>Diptera</taxon>
        <taxon>Brachycera</taxon>
        <taxon>Muscomorpha</taxon>
        <taxon>Tephritoidea</taxon>
        <taxon>Tephritidae</taxon>
        <taxon>Ceratitis</taxon>
        <taxon>Ceratitis</taxon>
    </lineage>
</organism>